<proteinExistence type="predicted"/>
<dbReference type="EMBL" id="LDAU01000118">
    <property type="protein sequence ID" value="KRX04393.1"/>
    <property type="molecule type" value="Genomic_DNA"/>
</dbReference>
<dbReference type="AlphaFoldDB" id="A0A0V0QQ59"/>
<name>A0A0V0QQ59_PSEPJ</name>
<organism evidence="2 3">
    <name type="scientific">Pseudocohnilembus persalinus</name>
    <name type="common">Ciliate</name>
    <dbReference type="NCBI Taxonomy" id="266149"/>
    <lineage>
        <taxon>Eukaryota</taxon>
        <taxon>Sar</taxon>
        <taxon>Alveolata</taxon>
        <taxon>Ciliophora</taxon>
        <taxon>Intramacronucleata</taxon>
        <taxon>Oligohymenophorea</taxon>
        <taxon>Scuticociliatia</taxon>
        <taxon>Philasterida</taxon>
        <taxon>Pseudocohnilembidae</taxon>
        <taxon>Pseudocohnilembus</taxon>
    </lineage>
</organism>
<keyword evidence="1" id="KW-0812">Transmembrane</keyword>
<feature type="transmembrane region" description="Helical" evidence="1">
    <location>
        <begin position="129"/>
        <end position="154"/>
    </location>
</feature>
<evidence type="ECO:0000256" key="1">
    <source>
        <dbReference type="SAM" id="Phobius"/>
    </source>
</evidence>
<comment type="caution">
    <text evidence="2">The sequence shown here is derived from an EMBL/GenBank/DDBJ whole genome shotgun (WGS) entry which is preliminary data.</text>
</comment>
<keyword evidence="3" id="KW-1185">Reference proteome</keyword>
<feature type="transmembrane region" description="Helical" evidence="1">
    <location>
        <begin position="166"/>
        <end position="188"/>
    </location>
</feature>
<keyword evidence="1" id="KW-1133">Transmembrane helix</keyword>
<keyword evidence="1" id="KW-0472">Membrane</keyword>
<evidence type="ECO:0000313" key="3">
    <source>
        <dbReference type="Proteomes" id="UP000054937"/>
    </source>
</evidence>
<feature type="transmembrane region" description="Helical" evidence="1">
    <location>
        <begin position="69"/>
        <end position="87"/>
    </location>
</feature>
<sequence>MVHKFLITKQISRHTLLRPLNGHLFFQILTNIDNISVHIFFYTKLIFQGQLILLIRSIFIQFQKLENPFIYSLFFALGVFKGVWVGFDFRRQIWNRQIVFKCLYLHLFSVLVSSYHLIFQVIFYWRQTLLLLLLLFFFALFFCFFVLLFQFFLLLELHFSFAVRGVVLLVQLLNFAQLLAYICVVIVIEFEFVLEHHFGLFLDFFQN</sequence>
<dbReference type="Proteomes" id="UP000054937">
    <property type="component" value="Unassembled WGS sequence"/>
</dbReference>
<evidence type="ECO:0000313" key="2">
    <source>
        <dbReference type="EMBL" id="KRX04393.1"/>
    </source>
</evidence>
<feature type="transmembrane region" description="Helical" evidence="1">
    <location>
        <begin position="99"/>
        <end position="123"/>
    </location>
</feature>
<reference evidence="2 3" key="1">
    <citation type="journal article" date="2015" name="Sci. Rep.">
        <title>Genome of the facultative scuticociliatosis pathogen Pseudocohnilembus persalinus provides insight into its virulence through horizontal gene transfer.</title>
        <authorList>
            <person name="Xiong J."/>
            <person name="Wang G."/>
            <person name="Cheng J."/>
            <person name="Tian M."/>
            <person name="Pan X."/>
            <person name="Warren A."/>
            <person name="Jiang C."/>
            <person name="Yuan D."/>
            <person name="Miao W."/>
        </authorList>
    </citation>
    <scope>NUCLEOTIDE SEQUENCE [LARGE SCALE GENOMIC DNA]</scope>
    <source>
        <strain evidence="2">36N120E</strain>
    </source>
</reference>
<accession>A0A0V0QQ59</accession>
<feature type="transmembrane region" description="Helical" evidence="1">
    <location>
        <begin position="45"/>
        <end position="63"/>
    </location>
</feature>
<gene>
    <name evidence="2" type="ORF">PPERSA_05654</name>
</gene>
<protein>
    <recommendedName>
        <fullName evidence="4">Transmembrane protein</fullName>
    </recommendedName>
</protein>
<dbReference type="InParanoid" id="A0A0V0QQ59"/>
<evidence type="ECO:0008006" key="4">
    <source>
        <dbReference type="Google" id="ProtNLM"/>
    </source>
</evidence>